<dbReference type="EMBL" id="ML978219">
    <property type="protein sequence ID" value="KAF2027949.1"/>
    <property type="molecule type" value="Genomic_DNA"/>
</dbReference>
<dbReference type="Proteomes" id="UP000799777">
    <property type="component" value="Unassembled WGS sequence"/>
</dbReference>
<comment type="caution">
    <text evidence="1">The sequence shown here is derived from an EMBL/GenBank/DDBJ whole genome shotgun (WGS) entry which is preliminary data.</text>
</comment>
<gene>
    <name evidence="1" type="ORF">EK21DRAFT_91046</name>
</gene>
<evidence type="ECO:0000313" key="1">
    <source>
        <dbReference type="EMBL" id="KAF2027949.1"/>
    </source>
</evidence>
<evidence type="ECO:0000313" key="2">
    <source>
        <dbReference type="Proteomes" id="UP000799777"/>
    </source>
</evidence>
<name>A0A9P4H5K8_9PLEO</name>
<evidence type="ECO:0008006" key="3">
    <source>
        <dbReference type="Google" id="ProtNLM"/>
    </source>
</evidence>
<sequence length="342" mass="38469">MDELHLSDNQGTAMDLLNGDMLDPKILLEYCPLDYGRQPWLIPKASLGALETLLTELCCQVLRAVDVQSLLVFRRVNEKVMATIKEMPEFKKTMSCAPNAVRMAIGARTVHTFTIQQLYVKLCQVTYDLGCGKPAPYLDVFKLRRTCLWIGGSCDNFPGPKDIVDVLLMFTGPGEDDYDSDEGDDEELHVARSLQVSALLSASALPSFVLPSLRRHLRSTRQDHLRTTYYDVGEASEALARNGYAKPQSFIFEGLDESCKISAVFAPWTNDRSLDAIHGEFCAQCLEMEEMQSSDIWHMNGILDIDLARVAFGSSEWLARPVKERHDDGLKKVVRKDWPCKI</sequence>
<keyword evidence="2" id="KW-1185">Reference proteome</keyword>
<dbReference type="OrthoDB" id="3792830at2759"/>
<organism evidence="1 2">
    <name type="scientific">Setomelanomma holmii</name>
    <dbReference type="NCBI Taxonomy" id="210430"/>
    <lineage>
        <taxon>Eukaryota</taxon>
        <taxon>Fungi</taxon>
        <taxon>Dikarya</taxon>
        <taxon>Ascomycota</taxon>
        <taxon>Pezizomycotina</taxon>
        <taxon>Dothideomycetes</taxon>
        <taxon>Pleosporomycetidae</taxon>
        <taxon>Pleosporales</taxon>
        <taxon>Pleosporineae</taxon>
        <taxon>Phaeosphaeriaceae</taxon>
        <taxon>Setomelanomma</taxon>
    </lineage>
</organism>
<dbReference type="AlphaFoldDB" id="A0A9P4H5K8"/>
<accession>A0A9P4H5K8</accession>
<protein>
    <recommendedName>
        <fullName evidence="3">F-box domain-containing protein</fullName>
    </recommendedName>
</protein>
<proteinExistence type="predicted"/>
<reference evidence="1" key="1">
    <citation type="journal article" date="2020" name="Stud. Mycol.">
        <title>101 Dothideomycetes genomes: a test case for predicting lifestyles and emergence of pathogens.</title>
        <authorList>
            <person name="Haridas S."/>
            <person name="Albert R."/>
            <person name="Binder M."/>
            <person name="Bloem J."/>
            <person name="Labutti K."/>
            <person name="Salamov A."/>
            <person name="Andreopoulos B."/>
            <person name="Baker S."/>
            <person name="Barry K."/>
            <person name="Bills G."/>
            <person name="Bluhm B."/>
            <person name="Cannon C."/>
            <person name="Castanera R."/>
            <person name="Culley D."/>
            <person name="Daum C."/>
            <person name="Ezra D."/>
            <person name="Gonzalez J."/>
            <person name="Henrissat B."/>
            <person name="Kuo A."/>
            <person name="Liang C."/>
            <person name="Lipzen A."/>
            <person name="Lutzoni F."/>
            <person name="Magnuson J."/>
            <person name="Mondo S."/>
            <person name="Nolan M."/>
            <person name="Ohm R."/>
            <person name="Pangilinan J."/>
            <person name="Park H.-J."/>
            <person name="Ramirez L."/>
            <person name="Alfaro M."/>
            <person name="Sun H."/>
            <person name="Tritt A."/>
            <person name="Yoshinaga Y."/>
            <person name="Zwiers L.-H."/>
            <person name="Turgeon B."/>
            <person name="Goodwin S."/>
            <person name="Spatafora J."/>
            <person name="Crous P."/>
            <person name="Grigoriev I."/>
        </authorList>
    </citation>
    <scope>NUCLEOTIDE SEQUENCE</scope>
    <source>
        <strain evidence="1">CBS 110217</strain>
    </source>
</reference>